<evidence type="ECO:0000256" key="4">
    <source>
        <dbReference type="ARBA" id="ARBA00022679"/>
    </source>
</evidence>
<protein>
    <recommendedName>
        <fullName evidence="6">Ribosomal RNA small subunit methyltransferase G</fullName>
        <ecNumber evidence="6">2.1.1.170</ecNumber>
    </recommendedName>
    <alternativeName>
        <fullName evidence="6">16S rRNA 7-methylguanosine methyltransferase</fullName>
        <shortName evidence="6">16S rRNA m7G methyltransferase</shortName>
    </alternativeName>
</protein>
<feature type="binding site" evidence="6">
    <location>
        <position position="80"/>
    </location>
    <ligand>
        <name>S-adenosyl-L-methionine</name>
        <dbReference type="ChEBI" id="CHEBI:59789"/>
    </ligand>
</feature>
<evidence type="ECO:0000313" key="7">
    <source>
        <dbReference type="EMBL" id="MDM8562373.1"/>
    </source>
</evidence>
<feature type="binding site" evidence="6">
    <location>
        <begin position="103"/>
        <end position="105"/>
    </location>
    <ligand>
        <name>S-adenosyl-L-methionine</name>
        <dbReference type="ChEBI" id="CHEBI:59789"/>
    </ligand>
</feature>
<sequence length="211" mass="23805">MQSHSINLVNTLSQGLDELQIELPASTQLKILSYLELLAKWNSVYNLTAVRDKSEMIPKHVLDSLAILPYICGTRILDVGTGAGLPGLLLAMARPDLQFFLLDSSAKKIRFVKQAIIELELKNAFAINTRTEQFNPEYKFTVISRAYASLSLFYREAARLCALEGCLLAMKGVYPEKEIAQMAQLPVHLESFRLQIPQLQAERHLIVMRPF</sequence>
<dbReference type="HAMAP" id="MF_00074">
    <property type="entry name" value="16SrRNA_methyltr_G"/>
    <property type="match status" value="1"/>
</dbReference>
<feature type="binding site" evidence="6">
    <location>
        <position position="85"/>
    </location>
    <ligand>
        <name>S-adenosyl-L-methionine</name>
        <dbReference type="ChEBI" id="CHEBI:59789"/>
    </ligand>
</feature>
<gene>
    <name evidence="6 7" type="primary">rsmG</name>
    <name evidence="7" type="ORF">QUF54_03365</name>
</gene>
<comment type="similarity">
    <text evidence="6">Belongs to the methyltransferase superfamily. RNA methyltransferase RsmG family.</text>
</comment>
<dbReference type="NCBIfam" id="TIGR00138">
    <property type="entry name" value="rsmG_gidB"/>
    <property type="match status" value="1"/>
</dbReference>
<dbReference type="InterPro" id="IPR003682">
    <property type="entry name" value="rRNA_ssu_MeTfrase_G"/>
</dbReference>
<dbReference type="PIRSF" id="PIRSF003078">
    <property type="entry name" value="GidB"/>
    <property type="match status" value="1"/>
</dbReference>
<comment type="caution">
    <text evidence="7">The sequence shown here is derived from an EMBL/GenBank/DDBJ whole genome shotgun (WGS) entry which is preliminary data.</text>
</comment>
<evidence type="ECO:0000256" key="3">
    <source>
        <dbReference type="ARBA" id="ARBA00022603"/>
    </source>
</evidence>
<dbReference type="Proteomes" id="UP001171945">
    <property type="component" value="Unassembled WGS sequence"/>
</dbReference>
<dbReference type="GO" id="GO:0008168">
    <property type="term" value="F:methyltransferase activity"/>
    <property type="evidence" value="ECO:0007669"/>
    <property type="project" value="UniProtKB-KW"/>
</dbReference>
<name>A0ABT7VRS8_9GAMM</name>
<comment type="function">
    <text evidence="6">Specifically methylates the N7 position of guanine in position 527 of 16S rRNA.</text>
</comment>
<dbReference type="SUPFAM" id="SSF53335">
    <property type="entry name" value="S-adenosyl-L-methionine-dependent methyltransferases"/>
    <property type="match status" value="1"/>
</dbReference>
<feature type="binding site" evidence="6">
    <location>
        <position position="145"/>
    </location>
    <ligand>
        <name>S-adenosyl-L-methionine</name>
        <dbReference type="ChEBI" id="CHEBI:59789"/>
    </ligand>
</feature>
<accession>A0ABT7VRS8</accession>
<dbReference type="CDD" id="cd02440">
    <property type="entry name" value="AdoMet_MTases"/>
    <property type="match status" value="1"/>
</dbReference>
<dbReference type="EMBL" id="JAUCGM010000130">
    <property type="protein sequence ID" value="MDM8562373.1"/>
    <property type="molecule type" value="Genomic_DNA"/>
</dbReference>
<keyword evidence="8" id="KW-1185">Reference proteome</keyword>
<keyword evidence="4 6" id="KW-0808">Transferase</keyword>
<dbReference type="EC" id="2.1.1.170" evidence="6"/>
<evidence type="ECO:0000256" key="5">
    <source>
        <dbReference type="ARBA" id="ARBA00022691"/>
    </source>
</evidence>
<proteinExistence type="inferred from homology"/>
<evidence type="ECO:0000313" key="8">
    <source>
        <dbReference type="Proteomes" id="UP001171945"/>
    </source>
</evidence>
<evidence type="ECO:0000256" key="2">
    <source>
        <dbReference type="ARBA" id="ARBA00022552"/>
    </source>
</evidence>
<dbReference type="Pfam" id="PF02527">
    <property type="entry name" value="GidB"/>
    <property type="match status" value="1"/>
</dbReference>
<dbReference type="PANTHER" id="PTHR31760">
    <property type="entry name" value="S-ADENOSYL-L-METHIONINE-DEPENDENT METHYLTRANSFERASES SUPERFAMILY PROTEIN"/>
    <property type="match status" value="1"/>
</dbReference>
<dbReference type="InterPro" id="IPR029063">
    <property type="entry name" value="SAM-dependent_MTases_sf"/>
</dbReference>
<evidence type="ECO:0000256" key="1">
    <source>
        <dbReference type="ARBA" id="ARBA00022490"/>
    </source>
</evidence>
<reference evidence="7" key="1">
    <citation type="submission" date="2023-06" db="EMBL/GenBank/DDBJ databases">
        <title>Uncultivated large filamentous bacteria from sulfidic sediments reveal new species and different genomic features in energy metabolism and defense.</title>
        <authorList>
            <person name="Fonseca A."/>
        </authorList>
    </citation>
    <scope>NUCLEOTIDE SEQUENCE</scope>
    <source>
        <strain evidence="7">HSG4</strain>
    </source>
</reference>
<organism evidence="7 8">
    <name type="scientific">Candidatus Marithioploca araucensis</name>
    <dbReference type="NCBI Taxonomy" id="70273"/>
    <lineage>
        <taxon>Bacteria</taxon>
        <taxon>Pseudomonadati</taxon>
        <taxon>Pseudomonadota</taxon>
        <taxon>Gammaproteobacteria</taxon>
        <taxon>Thiotrichales</taxon>
        <taxon>Thiotrichaceae</taxon>
        <taxon>Candidatus Marithioploca</taxon>
    </lineage>
</organism>
<keyword evidence="1 6" id="KW-0963">Cytoplasm</keyword>
<dbReference type="GO" id="GO:0032259">
    <property type="term" value="P:methylation"/>
    <property type="evidence" value="ECO:0007669"/>
    <property type="project" value="UniProtKB-KW"/>
</dbReference>
<keyword evidence="3 6" id="KW-0489">Methyltransferase</keyword>
<keyword evidence="2 6" id="KW-0698">rRNA processing</keyword>
<evidence type="ECO:0000256" key="6">
    <source>
        <dbReference type="HAMAP-Rule" id="MF_00074"/>
    </source>
</evidence>
<comment type="subcellular location">
    <subcellularLocation>
        <location evidence="6">Cytoplasm</location>
    </subcellularLocation>
</comment>
<keyword evidence="5 6" id="KW-0949">S-adenosyl-L-methionine</keyword>
<comment type="caution">
    <text evidence="6">Lacks conserved residue(s) required for the propagation of feature annotation.</text>
</comment>
<dbReference type="PANTHER" id="PTHR31760:SF0">
    <property type="entry name" value="S-ADENOSYL-L-METHIONINE-DEPENDENT METHYLTRANSFERASES SUPERFAMILY PROTEIN"/>
    <property type="match status" value="1"/>
</dbReference>
<comment type="catalytic activity">
    <reaction evidence="6">
        <text>guanosine(527) in 16S rRNA + S-adenosyl-L-methionine = N(7)-methylguanosine(527) in 16S rRNA + S-adenosyl-L-homocysteine</text>
        <dbReference type="Rhea" id="RHEA:42732"/>
        <dbReference type="Rhea" id="RHEA-COMP:10209"/>
        <dbReference type="Rhea" id="RHEA-COMP:10210"/>
        <dbReference type="ChEBI" id="CHEBI:57856"/>
        <dbReference type="ChEBI" id="CHEBI:59789"/>
        <dbReference type="ChEBI" id="CHEBI:74269"/>
        <dbReference type="ChEBI" id="CHEBI:74480"/>
        <dbReference type="EC" id="2.1.1.170"/>
    </reaction>
</comment>
<dbReference type="Gene3D" id="3.40.50.150">
    <property type="entry name" value="Vaccinia Virus protein VP39"/>
    <property type="match status" value="1"/>
</dbReference>